<accession>A0AC35U0U7</accession>
<dbReference type="Proteomes" id="UP000095286">
    <property type="component" value="Unplaced"/>
</dbReference>
<reference evidence="2" key="1">
    <citation type="submission" date="2016-11" db="UniProtKB">
        <authorList>
            <consortium name="WormBaseParasite"/>
        </authorList>
    </citation>
    <scope>IDENTIFICATION</scope>
    <source>
        <strain evidence="2">KR3021</strain>
    </source>
</reference>
<evidence type="ECO:0000313" key="2">
    <source>
        <dbReference type="WBParaSite" id="RSKR_0000636500.1"/>
    </source>
</evidence>
<evidence type="ECO:0000313" key="1">
    <source>
        <dbReference type="Proteomes" id="UP000095286"/>
    </source>
</evidence>
<protein>
    <submittedName>
        <fullName evidence="2">Geranylgeranyl transferase type-2 subunit alpha</fullName>
    </submittedName>
</protein>
<sequence>MHFVKKVPTTEEQQLENAKKKETKKKVYEVQMTIITAKYGAQQFDDEFLELIGKILVMLPDDYTLWSHRREYYLFHFEQFDKKNERDSKLGDELELTKVCLQGNPKSYSAWFHRLWAIKNMKSPDFKKELALTEKALKADCRNFHVWDYRRDIVNLDKTPTMEELEFSNRMIDANISNYSAWHYRITILEIFHLKTAWEIPYDVLAEEFEKIANAFYTEAEDQSCWYYASFLIDVTENHVDSQTKNLLRNLMSQCDELFELEPNNIGPLEIKTKCMKALGEKKEEIYKNYLKLASIDPGKSTKYLDQGKNFA</sequence>
<organism evidence="1 2">
    <name type="scientific">Rhabditophanes sp. KR3021</name>
    <dbReference type="NCBI Taxonomy" id="114890"/>
    <lineage>
        <taxon>Eukaryota</taxon>
        <taxon>Metazoa</taxon>
        <taxon>Ecdysozoa</taxon>
        <taxon>Nematoda</taxon>
        <taxon>Chromadorea</taxon>
        <taxon>Rhabditida</taxon>
        <taxon>Tylenchina</taxon>
        <taxon>Panagrolaimomorpha</taxon>
        <taxon>Strongyloidoidea</taxon>
        <taxon>Alloionematidae</taxon>
        <taxon>Rhabditophanes</taxon>
    </lineage>
</organism>
<proteinExistence type="predicted"/>
<dbReference type="WBParaSite" id="RSKR_0000636500.1">
    <property type="protein sequence ID" value="RSKR_0000636500.1"/>
    <property type="gene ID" value="RSKR_0000636500"/>
</dbReference>
<name>A0AC35U0U7_9BILA</name>